<dbReference type="SUPFAM" id="SSF56988">
    <property type="entry name" value="Anthrax protective antigen"/>
    <property type="match status" value="1"/>
</dbReference>
<dbReference type="Proteomes" id="UP000542342">
    <property type="component" value="Unassembled WGS sequence"/>
</dbReference>
<reference evidence="7 8" key="1">
    <citation type="submission" date="2020-07" db="EMBL/GenBank/DDBJ databases">
        <title>Thermogemmata thermophila gen. nov., sp. nov., a novel moderate thermophilic planctomycete from a Kamchatka hot spring.</title>
        <authorList>
            <person name="Elcheninov A.G."/>
            <person name="Podosokorskaya O.A."/>
            <person name="Kovaleva O.L."/>
            <person name="Novikov A."/>
            <person name="Bonch-Osmolovskaya E.A."/>
            <person name="Toshchakov S.V."/>
            <person name="Kublanov I.V."/>
        </authorList>
    </citation>
    <scope>NUCLEOTIDE SEQUENCE [LARGE SCALE GENOMIC DNA]</scope>
    <source>
        <strain evidence="7 8">2918</strain>
    </source>
</reference>
<evidence type="ECO:0000256" key="3">
    <source>
        <dbReference type="ARBA" id="ARBA00023004"/>
    </source>
</evidence>
<dbReference type="Gene3D" id="3.90.182.10">
    <property type="entry name" value="Toxin - Anthrax Protective Antigen,domain 1"/>
    <property type="match status" value="1"/>
</dbReference>
<dbReference type="Pfam" id="PF07627">
    <property type="entry name" value="PSCyt3"/>
    <property type="match status" value="1"/>
</dbReference>
<feature type="domain" description="PA14" evidence="6">
    <location>
        <begin position="157"/>
        <end position="316"/>
    </location>
</feature>
<evidence type="ECO:0000256" key="4">
    <source>
        <dbReference type="PROSITE-ProRule" id="PRU00433"/>
    </source>
</evidence>
<organism evidence="7 8">
    <name type="scientific">Thermogemmata fonticola</name>
    <dbReference type="NCBI Taxonomy" id="2755323"/>
    <lineage>
        <taxon>Bacteria</taxon>
        <taxon>Pseudomonadati</taxon>
        <taxon>Planctomycetota</taxon>
        <taxon>Planctomycetia</taxon>
        <taxon>Gemmatales</taxon>
        <taxon>Gemmataceae</taxon>
        <taxon>Thermogemmata</taxon>
    </lineage>
</organism>
<dbReference type="Pfam" id="PF07691">
    <property type="entry name" value="PA14"/>
    <property type="match status" value="1"/>
</dbReference>
<name>A0A7V8VEI7_9BACT</name>
<keyword evidence="3 4" id="KW-0408">Iron</keyword>
<comment type="caution">
    <text evidence="7">The sequence shown here is derived from an EMBL/GenBank/DDBJ whole genome shotgun (WGS) entry which is preliminary data.</text>
</comment>
<keyword evidence="8" id="KW-1185">Reference proteome</keyword>
<dbReference type="EMBL" id="JACEFB010000006">
    <property type="protein sequence ID" value="MBA2226486.1"/>
    <property type="molecule type" value="Genomic_DNA"/>
</dbReference>
<protein>
    <submittedName>
        <fullName evidence="7">DUF1592 domain-containing protein</fullName>
    </submittedName>
</protein>
<evidence type="ECO:0000259" key="5">
    <source>
        <dbReference type="PROSITE" id="PS51007"/>
    </source>
</evidence>
<dbReference type="PROSITE" id="PS51820">
    <property type="entry name" value="PA14"/>
    <property type="match status" value="1"/>
</dbReference>
<evidence type="ECO:0000313" key="7">
    <source>
        <dbReference type="EMBL" id="MBA2226486.1"/>
    </source>
</evidence>
<evidence type="ECO:0000259" key="6">
    <source>
        <dbReference type="PROSITE" id="PS51820"/>
    </source>
</evidence>
<evidence type="ECO:0000256" key="1">
    <source>
        <dbReference type="ARBA" id="ARBA00022617"/>
    </source>
</evidence>
<dbReference type="GO" id="GO:0020037">
    <property type="term" value="F:heme binding"/>
    <property type="evidence" value="ECO:0007669"/>
    <property type="project" value="InterPro"/>
</dbReference>
<gene>
    <name evidence="7" type="ORF">H0921_09975</name>
</gene>
<dbReference type="Pfam" id="PF13442">
    <property type="entry name" value="Cytochrome_CBB3"/>
    <property type="match status" value="1"/>
</dbReference>
<proteinExistence type="predicted"/>
<dbReference type="Gene3D" id="1.10.760.10">
    <property type="entry name" value="Cytochrome c-like domain"/>
    <property type="match status" value="1"/>
</dbReference>
<dbReference type="RefSeq" id="WP_194537925.1">
    <property type="nucleotide sequence ID" value="NZ_JACEFB010000006.1"/>
</dbReference>
<evidence type="ECO:0000256" key="2">
    <source>
        <dbReference type="ARBA" id="ARBA00022723"/>
    </source>
</evidence>
<dbReference type="SUPFAM" id="SSF46626">
    <property type="entry name" value="Cytochrome c"/>
    <property type="match status" value="1"/>
</dbReference>
<dbReference type="PROSITE" id="PS51007">
    <property type="entry name" value="CYTC"/>
    <property type="match status" value="1"/>
</dbReference>
<feature type="domain" description="Cytochrome c" evidence="5">
    <location>
        <begin position="43"/>
        <end position="115"/>
    </location>
</feature>
<dbReference type="InterPro" id="IPR011658">
    <property type="entry name" value="PA14_dom"/>
</dbReference>
<dbReference type="Pfam" id="PF07631">
    <property type="entry name" value="PSD4"/>
    <property type="match status" value="1"/>
</dbReference>
<dbReference type="InterPro" id="IPR037524">
    <property type="entry name" value="PA14/GLEYA"/>
</dbReference>
<accession>A0A7V8VEI7</accession>
<dbReference type="GO" id="GO:0046872">
    <property type="term" value="F:metal ion binding"/>
    <property type="evidence" value="ECO:0007669"/>
    <property type="project" value="UniProtKB-KW"/>
</dbReference>
<keyword evidence="1 4" id="KW-0349">Heme</keyword>
<keyword evidence="2 4" id="KW-0479">Metal-binding</keyword>
<dbReference type="InterPro" id="IPR013042">
    <property type="entry name" value="DUF1592"/>
</dbReference>
<dbReference type="InterPro" id="IPR036909">
    <property type="entry name" value="Cyt_c-like_dom_sf"/>
</dbReference>
<evidence type="ECO:0000313" key="8">
    <source>
        <dbReference type="Proteomes" id="UP000542342"/>
    </source>
</evidence>
<dbReference type="InterPro" id="IPR009056">
    <property type="entry name" value="Cyt_c-like_dom"/>
</dbReference>
<dbReference type="AlphaFoldDB" id="A0A7V8VEI7"/>
<dbReference type="InterPro" id="IPR013043">
    <property type="entry name" value="DUF1595"/>
</dbReference>
<dbReference type="InterPro" id="IPR013039">
    <property type="entry name" value="DUF1588"/>
</dbReference>
<dbReference type="Pfam" id="PF07637">
    <property type="entry name" value="PSD5"/>
    <property type="match status" value="1"/>
</dbReference>
<dbReference type="SMART" id="SM00758">
    <property type="entry name" value="PA14"/>
    <property type="match status" value="1"/>
</dbReference>
<sequence>MNTLFCRDPWQQRRWNRVVSPARGVWLLAVLTLLGNGLAATGAEEAPGAKIYKQMCSRCHGPQGEGTAKYSYPLTGDWSLERLAAYIDRAMPEDDPDKLDAQGSRQVAEYIYQAFYSPAAYARLKPPRRELARLTARQHRQTIADLIGTFRPPVRLNQQQGLQGRYYNGRNFNPKSRLLERVDAAIDFDFGTRGPDTENAKFDPHQFTIRWEGAVLAPETGHYEFIVRTDHAARLWVNNLRQPLIDAWVKSGNETEYRERVFLLAGRFYSVRLEFSKAKQGVDDSKKNLFLKPRPAFISLQWRRPQRGTTEVISARFLRPQLVPEVAVIDVPFPPDDRSFGWERGTAISKEWEAAVLEAAIQTANYVADRIDELAGPPGGNRSQAMQRFAERFVQTAFRRPLKPEEKELYVQRQFAAAAGDDRLAIKRVVLLTLQSPRFLFPEAGELTEDYAIAARLALILWDSLPDQALLTAAAAGQLRNPEEIRRQAERMLNDPRAKAKLRDFLLTWLRADTPKELSKDPQKFPGFDATLAADLRTSLELFLEDWLERPDADLKELFLSTEVFFNRRLADFYGVPWPADAKGFQKFPFEPQHRAGVLTHPYLLALLSYSKESSPIHRGVFVGRALLGLPIRPPMDAFTPLPTELHPKLTTRQRVELQTRPAECAKCHAVMNPLGFPLEHFDAVGRFRPQDNGQPVDPSGQYETRNGQIVRFQNAQDLARFLANSPEMDQAFATQLFHYLVQQSIRAYGVDKPEQLRDFLSHNGRRWRKLVVEIAVTGALPPKSKLESPPAEKPAS</sequence>
<dbReference type="GO" id="GO:0009055">
    <property type="term" value="F:electron transfer activity"/>
    <property type="evidence" value="ECO:0007669"/>
    <property type="project" value="InterPro"/>
</dbReference>